<evidence type="ECO:0000256" key="11">
    <source>
        <dbReference type="RuleBase" id="RU003691"/>
    </source>
</evidence>
<feature type="binding site" evidence="9">
    <location>
        <position position="273"/>
    </location>
    <ligand>
        <name>NAD(+)</name>
        <dbReference type="ChEBI" id="CHEBI:57540"/>
    </ligand>
</feature>
<proteinExistence type="inferred from homology"/>
<comment type="cofactor">
    <cofactor evidence="9">
        <name>FAD</name>
        <dbReference type="ChEBI" id="CHEBI:57692"/>
    </cofactor>
    <text evidence="9">Binds 1 FAD per subunit.</text>
</comment>
<dbReference type="EMBL" id="LSDD01000169">
    <property type="protein sequence ID" value="KXB59633.1"/>
    <property type="molecule type" value="Genomic_DNA"/>
</dbReference>
<evidence type="ECO:0000256" key="7">
    <source>
        <dbReference type="ARBA" id="ARBA00023284"/>
    </source>
</evidence>
<evidence type="ECO:0000256" key="9">
    <source>
        <dbReference type="PIRSR" id="PIRSR000350-3"/>
    </source>
</evidence>
<dbReference type="PROSITE" id="PS00076">
    <property type="entry name" value="PYRIDINE_REDOX_1"/>
    <property type="match status" value="1"/>
</dbReference>
<dbReference type="PATRIC" id="fig|157687.3.peg.2299"/>
<keyword evidence="2 11" id="KW-0285">Flavoprotein</keyword>
<keyword evidence="6" id="KW-1015">Disulfide bond</keyword>
<comment type="similarity">
    <text evidence="1 11">Belongs to the class-I pyridine nucleotide-disulfide oxidoreductase family.</text>
</comment>
<evidence type="ECO:0000313" key="14">
    <source>
        <dbReference type="EMBL" id="KXB59633.1"/>
    </source>
</evidence>
<evidence type="ECO:0000259" key="13">
    <source>
        <dbReference type="Pfam" id="PF07992"/>
    </source>
</evidence>
<evidence type="ECO:0000256" key="8">
    <source>
        <dbReference type="PIRSR" id="PIRSR000350-2"/>
    </source>
</evidence>
<dbReference type="STRING" id="157687.HMPREF3180_02295"/>
<dbReference type="GO" id="GO:0003955">
    <property type="term" value="F:NAD(P)H dehydrogenase (quinone) activity"/>
    <property type="evidence" value="ECO:0007669"/>
    <property type="project" value="TreeGrafter"/>
</dbReference>
<keyword evidence="4" id="KW-0521">NADP</keyword>
<dbReference type="PIRSF" id="PIRSF000350">
    <property type="entry name" value="Mercury_reductase_MerA"/>
    <property type="match status" value="1"/>
</dbReference>
<evidence type="ECO:0000256" key="4">
    <source>
        <dbReference type="ARBA" id="ARBA00022857"/>
    </source>
</evidence>
<dbReference type="InterPro" id="IPR012999">
    <property type="entry name" value="Pyr_OxRdtase_I_AS"/>
</dbReference>
<feature type="active site" description="Proton acceptor" evidence="8">
    <location>
        <position position="448"/>
    </location>
</feature>
<dbReference type="GO" id="GO:0016668">
    <property type="term" value="F:oxidoreductase activity, acting on a sulfur group of donors, NAD(P) as acceptor"/>
    <property type="evidence" value="ECO:0007669"/>
    <property type="project" value="InterPro"/>
</dbReference>
<gene>
    <name evidence="14" type="ORF">HMPREF3180_02295</name>
</gene>
<dbReference type="FunFam" id="3.30.390.30:FF:000001">
    <property type="entry name" value="Dihydrolipoyl dehydrogenase"/>
    <property type="match status" value="1"/>
</dbReference>
<dbReference type="InterPro" id="IPR023753">
    <property type="entry name" value="FAD/NAD-binding_dom"/>
</dbReference>
<dbReference type="InterPro" id="IPR036188">
    <property type="entry name" value="FAD/NAD-bd_sf"/>
</dbReference>
<dbReference type="Gene3D" id="3.30.390.30">
    <property type="match status" value="1"/>
</dbReference>
<dbReference type="InterPro" id="IPR001100">
    <property type="entry name" value="Pyr_nuc-diS_OxRdtase"/>
</dbReference>
<dbReference type="SUPFAM" id="SSF51905">
    <property type="entry name" value="FAD/NAD(P)-binding domain"/>
    <property type="match status" value="1"/>
</dbReference>
<keyword evidence="3 9" id="KW-0274">FAD</keyword>
<dbReference type="Pfam" id="PF07992">
    <property type="entry name" value="Pyr_redox_2"/>
    <property type="match status" value="1"/>
</dbReference>
<feature type="binding site" evidence="9">
    <location>
        <begin position="183"/>
        <end position="190"/>
    </location>
    <ligand>
        <name>NAD(+)</name>
        <dbReference type="ChEBI" id="CHEBI:57540"/>
    </ligand>
</feature>
<keyword evidence="5 11" id="KW-0560">Oxidoreductase</keyword>
<evidence type="ECO:0000256" key="2">
    <source>
        <dbReference type="ARBA" id="ARBA00022630"/>
    </source>
</evidence>
<dbReference type="SUPFAM" id="SSF55424">
    <property type="entry name" value="FAD/NAD-linked reductases, dimerisation (C-terminal) domain"/>
    <property type="match status" value="1"/>
</dbReference>
<feature type="domain" description="Pyridine nucleotide-disulphide oxidoreductase dimerisation" evidence="12">
    <location>
        <begin position="350"/>
        <end position="457"/>
    </location>
</feature>
<reference evidence="15" key="1">
    <citation type="submission" date="2016-01" db="EMBL/GenBank/DDBJ databases">
        <authorList>
            <person name="Mitreva M."/>
            <person name="Pepin K.H."/>
            <person name="Mihindukulasuriya K.A."/>
            <person name="Fulton R."/>
            <person name="Fronick C."/>
            <person name="O'Laughlin M."/>
            <person name="Miner T."/>
            <person name="Herter B."/>
            <person name="Rosa B.A."/>
            <person name="Cordes M."/>
            <person name="Tomlinson C."/>
            <person name="Wollam A."/>
            <person name="Palsikar V.B."/>
            <person name="Mardis E.R."/>
            <person name="Wilson R.K."/>
        </authorList>
    </citation>
    <scope>NUCLEOTIDE SEQUENCE [LARGE SCALE GENOMIC DNA]</scope>
    <source>
        <strain evidence="15">KA00185</strain>
    </source>
</reference>
<dbReference type="GO" id="GO:0050660">
    <property type="term" value="F:flavin adenine dinucleotide binding"/>
    <property type="evidence" value="ECO:0007669"/>
    <property type="project" value="TreeGrafter"/>
</dbReference>
<evidence type="ECO:0000256" key="1">
    <source>
        <dbReference type="ARBA" id="ARBA00007532"/>
    </source>
</evidence>
<dbReference type="Gene3D" id="3.50.50.60">
    <property type="entry name" value="FAD/NAD(P)-binding domain"/>
    <property type="match status" value="2"/>
</dbReference>
<accession>A0A133ZW15</accession>
<dbReference type="PRINTS" id="PR00368">
    <property type="entry name" value="FADPNR"/>
</dbReference>
<evidence type="ECO:0000256" key="6">
    <source>
        <dbReference type="ARBA" id="ARBA00023157"/>
    </source>
</evidence>
<feature type="domain" description="FAD/NAD(P)-binding" evidence="13">
    <location>
        <begin position="10"/>
        <end position="323"/>
    </location>
</feature>
<sequence length="463" mass="50613">MERMKKMKKYDAIIIGFGKGGKTLAGFLAGKGQNVALIEKSDKMYGGTCINIGCIPTKKLVDSTKVLKNKGLNGIEEKERFYEESINNKNTLIGALRGKNYEMLATKENIDIYDGFGSFVSKNVVNIESNGENVQIEGEKIFINTGSTTIIPGIKGLKESNHVYTSTSIMELKELPKKLTILGAGYIGLEFASMYADFGSEVTVIDLAQRLMPREDEEIADRAKAIFEAKGIKFLLESKIEEIIDKNGKGYVQISQGASKSEIESDAILVAIGRKPNTEGLNLEAAGVKTDEKGAVVVDETLKTTADNIWAMGDVKGGLQFTYISLDDFRIIRDNLYSGGNRTINDRNVIPYSVFVNPPLSRVGMTESEAIAKGYEVKTGRLEAMAIPKAKIEGVTDGLLKAVVDAKTDKILGCTLLCNTSHEMINIVAAAMKAEQKYTFLKDMIFTHPTMSEALNDLFGSVK</sequence>
<evidence type="ECO:0000256" key="10">
    <source>
        <dbReference type="PIRSR" id="PIRSR000350-4"/>
    </source>
</evidence>
<dbReference type="InterPro" id="IPR004099">
    <property type="entry name" value="Pyr_nucl-diS_OxRdtase_dimer"/>
</dbReference>
<dbReference type="PANTHER" id="PTHR43014:SF4">
    <property type="entry name" value="PYRIDINE NUCLEOTIDE-DISULFIDE OXIDOREDUCTASE RCLA-RELATED"/>
    <property type="match status" value="1"/>
</dbReference>
<feature type="binding site" evidence="9">
    <location>
        <begin position="145"/>
        <end position="147"/>
    </location>
    <ligand>
        <name>FAD</name>
        <dbReference type="ChEBI" id="CHEBI:57692"/>
    </ligand>
</feature>
<evidence type="ECO:0000313" key="15">
    <source>
        <dbReference type="Proteomes" id="UP000070483"/>
    </source>
</evidence>
<feature type="disulfide bond" description="Redox-active" evidence="10">
    <location>
        <begin position="49"/>
        <end position="54"/>
    </location>
</feature>
<dbReference type="Pfam" id="PF02852">
    <property type="entry name" value="Pyr_redox_dim"/>
    <property type="match status" value="1"/>
</dbReference>
<feature type="binding site" evidence="9">
    <location>
        <position position="314"/>
    </location>
    <ligand>
        <name>FAD</name>
        <dbReference type="ChEBI" id="CHEBI:57692"/>
    </ligand>
</feature>
<dbReference type="InterPro" id="IPR016156">
    <property type="entry name" value="FAD/NAD-linked_Rdtase_dimer_sf"/>
</dbReference>
<keyword evidence="9" id="KW-0547">Nucleotide-binding</keyword>
<feature type="binding site" evidence="9">
    <location>
        <position position="117"/>
    </location>
    <ligand>
        <name>FAD</name>
        <dbReference type="ChEBI" id="CHEBI:57692"/>
    </ligand>
</feature>
<evidence type="ECO:0000256" key="5">
    <source>
        <dbReference type="ARBA" id="ARBA00023002"/>
    </source>
</evidence>
<organism evidence="14 15">
    <name type="scientific">Leptotrichia wadei</name>
    <dbReference type="NCBI Taxonomy" id="157687"/>
    <lineage>
        <taxon>Bacteria</taxon>
        <taxon>Fusobacteriati</taxon>
        <taxon>Fusobacteriota</taxon>
        <taxon>Fusobacteriia</taxon>
        <taxon>Fusobacteriales</taxon>
        <taxon>Leptotrichiaceae</taxon>
        <taxon>Leptotrichia</taxon>
    </lineage>
</organism>
<dbReference type="Proteomes" id="UP000070483">
    <property type="component" value="Unassembled WGS sequence"/>
</dbReference>
<name>A0A133ZW15_9FUSO</name>
<comment type="caution">
    <text evidence="14">The sequence shown here is derived from an EMBL/GenBank/DDBJ whole genome shotgun (WGS) entry which is preliminary data.</text>
</comment>
<dbReference type="PANTHER" id="PTHR43014">
    <property type="entry name" value="MERCURIC REDUCTASE"/>
    <property type="match status" value="1"/>
</dbReference>
<keyword evidence="9" id="KW-0520">NAD</keyword>
<feature type="binding site" evidence="9">
    <location>
        <position position="58"/>
    </location>
    <ligand>
        <name>FAD</name>
        <dbReference type="ChEBI" id="CHEBI:57692"/>
    </ligand>
</feature>
<evidence type="ECO:0000259" key="12">
    <source>
        <dbReference type="Pfam" id="PF02852"/>
    </source>
</evidence>
<keyword evidence="15" id="KW-1185">Reference proteome</keyword>
<evidence type="ECO:0000256" key="3">
    <source>
        <dbReference type="ARBA" id="ARBA00022827"/>
    </source>
</evidence>
<protein>
    <submittedName>
        <fullName evidence="14">Pyridine nucleotide-disulfide oxidoreductase</fullName>
    </submittedName>
</protein>
<dbReference type="PRINTS" id="PR00411">
    <property type="entry name" value="PNDRDTASEI"/>
</dbReference>
<keyword evidence="7 11" id="KW-0676">Redox-active center</keyword>
<dbReference type="AlphaFoldDB" id="A0A133ZW15"/>